<feature type="domain" description="Methyltransferase" evidence="4">
    <location>
        <begin position="52"/>
        <end position="150"/>
    </location>
</feature>
<proteinExistence type="predicted"/>
<accession>A0A542XSX8</accession>
<dbReference type="InterPro" id="IPR041698">
    <property type="entry name" value="Methyltransf_25"/>
</dbReference>
<dbReference type="Proteomes" id="UP000315983">
    <property type="component" value="Unassembled WGS sequence"/>
</dbReference>
<evidence type="ECO:0000313" key="5">
    <source>
        <dbReference type="EMBL" id="GIM86772.1"/>
    </source>
</evidence>
<evidence type="ECO:0000313" key="6">
    <source>
        <dbReference type="EMBL" id="TQL38958.1"/>
    </source>
</evidence>
<reference evidence="5 8" key="2">
    <citation type="submission" date="2021-03" db="EMBL/GenBank/DDBJ databases">
        <title>Whole genome shotgun sequence of Salinispora arenicola NBRC 105043.</title>
        <authorList>
            <person name="Komaki H."/>
            <person name="Tamura T."/>
        </authorList>
    </citation>
    <scope>NUCLEOTIDE SEQUENCE [LARGE SCALE GENOMIC DNA]</scope>
    <source>
        <strain evidence="5 8">NBRC 105043</strain>
    </source>
</reference>
<name>A0A542XSX8_SALAC</name>
<evidence type="ECO:0000256" key="3">
    <source>
        <dbReference type="ARBA" id="ARBA00022691"/>
    </source>
</evidence>
<dbReference type="SUPFAM" id="SSF53335">
    <property type="entry name" value="S-adenosyl-L-methionine-dependent methyltransferases"/>
    <property type="match status" value="1"/>
</dbReference>
<gene>
    <name evidence="5" type="primary">cmoM</name>
    <name evidence="6" type="ORF">FB564_4178</name>
    <name evidence="5" type="ORF">Sar04_35080</name>
</gene>
<dbReference type="EMBL" id="VFOL01000001">
    <property type="protein sequence ID" value="TQL38958.1"/>
    <property type="molecule type" value="Genomic_DNA"/>
</dbReference>
<evidence type="ECO:0000259" key="4">
    <source>
        <dbReference type="Pfam" id="PF13649"/>
    </source>
</evidence>
<organism evidence="6 7">
    <name type="scientific">Salinispora arenicola</name>
    <dbReference type="NCBI Taxonomy" id="168697"/>
    <lineage>
        <taxon>Bacteria</taxon>
        <taxon>Bacillati</taxon>
        <taxon>Actinomycetota</taxon>
        <taxon>Actinomycetes</taxon>
        <taxon>Micromonosporales</taxon>
        <taxon>Micromonosporaceae</taxon>
        <taxon>Salinispora</taxon>
    </lineage>
</organism>
<evidence type="ECO:0000313" key="8">
    <source>
        <dbReference type="Proteomes" id="UP000677457"/>
    </source>
</evidence>
<dbReference type="OMA" id="PWGRLRY"/>
<dbReference type="PANTHER" id="PTHR43464:SF19">
    <property type="entry name" value="UBIQUINONE BIOSYNTHESIS O-METHYLTRANSFERASE, MITOCHONDRIAL"/>
    <property type="match status" value="1"/>
</dbReference>
<keyword evidence="3" id="KW-0949">S-adenosyl-L-methionine</keyword>
<dbReference type="GeneID" id="93773333"/>
<evidence type="ECO:0000256" key="2">
    <source>
        <dbReference type="ARBA" id="ARBA00022679"/>
    </source>
</evidence>
<dbReference type="GO" id="GO:0032259">
    <property type="term" value="P:methylation"/>
    <property type="evidence" value="ECO:0007669"/>
    <property type="project" value="UniProtKB-KW"/>
</dbReference>
<keyword evidence="8" id="KW-1185">Reference proteome</keyword>
<dbReference type="RefSeq" id="WP_012182331.1">
    <property type="nucleotide sequence ID" value="NZ_BOQM01000028.1"/>
</dbReference>
<sequence>MSDRPQATPEVFDRRAEAWDAWQETPWGRLRYRLVAHTVDRAVRRLSGTCRVLDAGGADGADSLRLAQRGHHVTIVDHAPALLARARARARAAGVDHLVRTVCAGVDEVPELRRTGEVGFDLVLCHNVLHYLPDTPAAVAGLATAVRPGGLISVLAPNPAMDLLAIAVRRSSPAEAFGLLDAEALFSETFEHDMLRLEAEDVAAALEKSGCTVTDRFGIRCATDLIANDELKHTPAFFADLERLELALCDREPYLRMARFWQLLATRVK</sequence>
<comment type="caution">
    <text evidence="6">The sequence shown here is derived from an EMBL/GenBank/DDBJ whole genome shotgun (WGS) entry which is preliminary data.</text>
</comment>
<keyword evidence="1 6" id="KW-0489">Methyltransferase</keyword>
<keyword evidence="2 6" id="KW-0808">Transferase</keyword>
<reference evidence="6 7" key="1">
    <citation type="submission" date="2019-06" db="EMBL/GenBank/DDBJ databases">
        <title>Sequencing the genomes of 1000 actinobacteria strains.</title>
        <authorList>
            <person name="Klenk H.-P."/>
        </authorList>
    </citation>
    <scope>NUCLEOTIDE SEQUENCE [LARGE SCALE GENOMIC DNA]</scope>
    <source>
        <strain evidence="6 7">DSM 44819</strain>
    </source>
</reference>
<dbReference type="PANTHER" id="PTHR43464">
    <property type="entry name" value="METHYLTRANSFERASE"/>
    <property type="match status" value="1"/>
</dbReference>
<dbReference type="EMBL" id="BOQM01000028">
    <property type="protein sequence ID" value="GIM86772.1"/>
    <property type="molecule type" value="Genomic_DNA"/>
</dbReference>
<dbReference type="InterPro" id="IPR029063">
    <property type="entry name" value="SAM-dependent_MTases_sf"/>
</dbReference>
<dbReference type="Gene3D" id="3.40.50.150">
    <property type="entry name" value="Vaccinia Virus protein VP39"/>
    <property type="match status" value="1"/>
</dbReference>
<dbReference type="CDD" id="cd02440">
    <property type="entry name" value="AdoMet_MTases"/>
    <property type="match status" value="1"/>
</dbReference>
<dbReference type="Proteomes" id="UP000677457">
    <property type="component" value="Unassembled WGS sequence"/>
</dbReference>
<dbReference type="GO" id="GO:0008168">
    <property type="term" value="F:methyltransferase activity"/>
    <property type="evidence" value="ECO:0007669"/>
    <property type="project" value="UniProtKB-KW"/>
</dbReference>
<evidence type="ECO:0000256" key="1">
    <source>
        <dbReference type="ARBA" id="ARBA00022603"/>
    </source>
</evidence>
<dbReference type="Pfam" id="PF13649">
    <property type="entry name" value="Methyltransf_25"/>
    <property type="match status" value="1"/>
</dbReference>
<protein>
    <submittedName>
        <fullName evidence="6">S-adenosylmethionine-dependent methyltransferase</fullName>
    </submittedName>
    <submittedName>
        <fullName evidence="5">tRNA 5-carboxymethoxyuridine methyltransferase</fullName>
    </submittedName>
</protein>
<dbReference type="AlphaFoldDB" id="A0A542XSX8"/>
<evidence type="ECO:0000313" key="7">
    <source>
        <dbReference type="Proteomes" id="UP000315983"/>
    </source>
</evidence>